<feature type="compositionally biased region" description="Basic and acidic residues" evidence="1">
    <location>
        <begin position="43"/>
        <end position="58"/>
    </location>
</feature>
<gene>
    <name evidence="2" type="ORF">BEMITA_LOCUS6380</name>
</gene>
<dbReference type="AlphaFoldDB" id="A0A9P0F3H1"/>
<dbReference type="Proteomes" id="UP001152759">
    <property type="component" value="Chromosome 3"/>
</dbReference>
<evidence type="ECO:0000313" key="2">
    <source>
        <dbReference type="EMBL" id="CAH0387356.1"/>
    </source>
</evidence>
<evidence type="ECO:0000313" key="3">
    <source>
        <dbReference type="Proteomes" id="UP001152759"/>
    </source>
</evidence>
<reference evidence="2" key="1">
    <citation type="submission" date="2021-12" db="EMBL/GenBank/DDBJ databases">
        <authorList>
            <person name="King R."/>
        </authorList>
    </citation>
    <scope>NUCLEOTIDE SEQUENCE</scope>
</reference>
<accession>A0A9P0F3H1</accession>
<evidence type="ECO:0000256" key="1">
    <source>
        <dbReference type="SAM" id="MobiDB-lite"/>
    </source>
</evidence>
<dbReference type="EMBL" id="OU963864">
    <property type="protein sequence ID" value="CAH0387356.1"/>
    <property type="molecule type" value="Genomic_DNA"/>
</dbReference>
<feature type="compositionally biased region" description="Gly residues" evidence="1">
    <location>
        <begin position="75"/>
        <end position="85"/>
    </location>
</feature>
<feature type="region of interest" description="Disordered" evidence="1">
    <location>
        <begin position="34"/>
        <end position="94"/>
    </location>
</feature>
<sequence>MITVSSGVSMGKNSVLPWSIIAGLRKTEIRSKKEMWRGGTSDNRFDSSNHLTESEVRTKPPTRTQVGFNDVRPGVGAGGGWGGGAKQHDLQDSGPKELTLMMRSRRNTCRSVFVSALQVH</sequence>
<proteinExistence type="predicted"/>
<keyword evidence="3" id="KW-1185">Reference proteome</keyword>
<protein>
    <submittedName>
        <fullName evidence="2">Uncharacterized protein</fullName>
    </submittedName>
</protein>
<organism evidence="2 3">
    <name type="scientific">Bemisia tabaci</name>
    <name type="common">Sweetpotato whitefly</name>
    <name type="synonym">Aleurodes tabaci</name>
    <dbReference type="NCBI Taxonomy" id="7038"/>
    <lineage>
        <taxon>Eukaryota</taxon>
        <taxon>Metazoa</taxon>
        <taxon>Ecdysozoa</taxon>
        <taxon>Arthropoda</taxon>
        <taxon>Hexapoda</taxon>
        <taxon>Insecta</taxon>
        <taxon>Pterygota</taxon>
        <taxon>Neoptera</taxon>
        <taxon>Paraneoptera</taxon>
        <taxon>Hemiptera</taxon>
        <taxon>Sternorrhyncha</taxon>
        <taxon>Aleyrodoidea</taxon>
        <taxon>Aleyrodidae</taxon>
        <taxon>Aleyrodinae</taxon>
        <taxon>Bemisia</taxon>
    </lineage>
</organism>
<name>A0A9P0F3H1_BEMTA</name>